<proteinExistence type="predicted"/>
<name>A0A5B7HX54_PORTR</name>
<evidence type="ECO:0000313" key="2">
    <source>
        <dbReference type="Proteomes" id="UP000324222"/>
    </source>
</evidence>
<sequence>MNFLGIRTLRLVRSLGECCHESVIKEDRSFKLPRYAVNQFRDARPTVWAACVCCVAPAVAGEPHCTPGSFTPRSPHGRVPKAITHNREAKATRAGQPQLIFRRLE</sequence>
<keyword evidence="2" id="KW-1185">Reference proteome</keyword>
<dbReference type="AlphaFoldDB" id="A0A5B7HX54"/>
<comment type="caution">
    <text evidence="1">The sequence shown here is derived from an EMBL/GenBank/DDBJ whole genome shotgun (WGS) entry which is preliminary data.</text>
</comment>
<gene>
    <name evidence="1" type="ORF">E2C01_068156</name>
</gene>
<accession>A0A5B7HX54</accession>
<dbReference type="EMBL" id="VSRR010037603">
    <property type="protein sequence ID" value="MPC73817.1"/>
    <property type="molecule type" value="Genomic_DNA"/>
</dbReference>
<evidence type="ECO:0000313" key="1">
    <source>
        <dbReference type="EMBL" id="MPC73817.1"/>
    </source>
</evidence>
<organism evidence="1 2">
    <name type="scientific">Portunus trituberculatus</name>
    <name type="common">Swimming crab</name>
    <name type="synonym">Neptunus trituberculatus</name>
    <dbReference type="NCBI Taxonomy" id="210409"/>
    <lineage>
        <taxon>Eukaryota</taxon>
        <taxon>Metazoa</taxon>
        <taxon>Ecdysozoa</taxon>
        <taxon>Arthropoda</taxon>
        <taxon>Crustacea</taxon>
        <taxon>Multicrustacea</taxon>
        <taxon>Malacostraca</taxon>
        <taxon>Eumalacostraca</taxon>
        <taxon>Eucarida</taxon>
        <taxon>Decapoda</taxon>
        <taxon>Pleocyemata</taxon>
        <taxon>Brachyura</taxon>
        <taxon>Eubrachyura</taxon>
        <taxon>Portunoidea</taxon>
        <taxon>Portunidae</taxon>
        <taxon>Portuninae</taxon>
        <taxon>Portunus</taxon>
    </lineage>
</organism>
<protein>
    <submittedName>
        <fullName evidence="1">Uncharacterized protein</fullName>
    </submittedName>
</protein>
<reference evidence="1 2" key="1">
    <citation type="submission" date="2019-05" db="EMBL/GenBank/DDBJ databases">
        <title>Another draft genome of Portunus trituberculatus and its Hox gene families provides insights of decapod evolution.</title>
        <authorList>
            <person name="Jeong J.-H."/>
            <person name="Song I."/>
            <person name="Kim S."/>
            <person name="Choi T."/>
            <person name="Kim D."/>
            <person name="Ryu S."/>
            <person name="Kim W."/>
        </authorList>
    </citation>
    <scope>NUCLEOTIDE SEQUENCE [LARGE SCALE GENOMIC DNA]</scope>
    <source>
        <tissue evidence="1">Muscle</tissue>
    </source>
</reference>
<dbReference type="Proteomes" id="UP000324222">
    <property type="component" value="Unassembled WGS sequence"/>
</dbReference>